<evidence type="ECO:0000256" key="2">
    <source>
        <dbReference type="ARBA" id="ARBA00022679"/>
    </source>
</evidence>
<dbReference type="Pfam" id="PF00109">
    <property type="entry name" value="ketoacyl-synt"/>
    <property type="match status" value="1"/>
</dbReference>
<dbReference type="CDD" id="cd00834">
    <property type="entry name" value="KAS_I_II"/>
    <property type="match status" value="1"/>
</dbReference>
<dbReference type="InterPro" id="IPR000794">
    <property type="entry name" value="Beta-ketoacyl_synthase"/>
</dbReference>
<dbReference type="InterPro" id="IPR018201">
    <property type="entry name" value="Ketoacyl_synth_AS"/>
</dbReference>
<dbReference type="NCBIfam" id="NF006618">
    <property type="entry name" value="PRK09185.1"/>
    <property type="match status" value="1"/>
</dbReference>
<dbReference type="PANTHER" id="PTHR11712:SF320">
    <property type="entry name" value="BETA-KETOACYL SYNTHASE"/>
    <property type="match status" value="1"/>
</dbReference>
<dbReference type="RefSeq" id="WP_114123667.1">
    <property type="nucleotide sequence ID" value="NZ_JPWA01000040.1"/>
</dbReference>
<dbReference type="PANTHER" id="PTHR11712">
    <property type="entry name" value="POLYKETIDE SYNTHASE-RELATED"/>
    <property type="match status" value="1"/>
</dbReference>
<feature type="domain" description="Ketosynthase family 3 (KS3)" evidence="4">
    <location>
        <begin position="1"/>
        <end position="401"/>
    </location>
</feature>
<dbReference type="GO" id="GO:0004315">
    <property type="term" value="F:3-oxoacyl-[acyl-carrier-protein] synthase activity"/>
    <property type="evidence" value="ECO:0007669"/>
    <property type="project" value="InterPro"/>
</dbReference>
<comment type="similarity">
    <text evidence="1 3">Belongs to the thiolase-like superfamily. Beta-ketoacyl-ACP synthases family.</text>
</comment>
<comment type="caution">
    <text evidence="5">The sequence shown here is derived from an EMBL/GenBank/DDBJ whole genome shotgun (WGS) entry which is preliminary data.</text>
</comment>
<dbReference type="InterPro" id="IPR014030">
    <property type="entry name" value="Ketoacyl_synth_N"/>
</dbReference>
<accession>A0A367UAD0</accession>
<dbReference type="Pfam" id="PF02801">
    <property type="entry name" value="Ketoacyl-synt_C"/>
    <property type="match status" value="1"/>
</dbReference>
<dbReference type="SUPFAM" id="SSF53901">
    <property type="entry name" value="Thiolase-like"/>
    <property type="match status" value="1"/>
</dbReference>
<keyword evidence="2 3" id="KW-0808">Transferase</keyword>
<dbReference type="GO" id="GO:0006633">
    <property type="term" value="P:fatty acid biosynthetic process"/>
    <property type="evidence" value="ECO:0007669"/>
    <property type="project" value="InterPro"/>
</dbReference>
<dbReference type="Gene3D" id="3.40.47.10">
    <property type="match status" value="1"/>
</dbReference>
<evidence type="ECO:0000256" key="1">
    <source>
        <dbReference type="ARBA" id="ARBA00008467"/>
    </source>
</evidence>
<evidence type="ECO:0000313" key="6">
    <source>
        <dbReference type="Proteomes" id="UP000252419"/>
    </source>
</evidence>
<dbReference type="Proteomes" id="UP000252419">
    <property type="component" value="Unassembled WGS sequence"/>
</dbReference>
<dbReference type="GO" id="GO:0005829">
    <property type="term" value="C:cytosol"/>
    <property type="evidence" value="ECO:0007669"/>
    <property type="project" value="TreeGrafter"/>
</dbReference>
<name>A0A367UAD0_9PROT</name>
<organism evidence="5 6">
    <name type="scientific">Thalassospira xianhensis MCCC 1A02616</name>
    <dbReference type="NCBI Taxonomy" id="1177929"/>
    <lineage>
        <taxon>Bacteria</taxon>
        <taxon>Pseudomonadati</taxon>
        <taxon>Pseudomonadota</taxon>
        <taxon>Alphaproteobacteria</taxon>
        <taxon>Rhodospirillales</taxon>
        <taxon>Thalassospiraceae</taxon>
        <taxon>Thalassospira</taxon>
    </lineage>
</organism>
<evidence type="ECO:0000259" key="4">
    <source>
        <dbReference type="PROSITE" id="PS52004"/>
    </source>
</evidence>
<dbReference type="SMART" id="SM00825">
    <property type="entry name" value="PKS_KS"/>
    <property type="match status" value="1"/>
</dbReference>
<reference evidence="5 6" key="1">
    <citation type="submission" date="2014-07" db="EMBL/GenBank/DDBJ databases">
        <title>Draft genome sequence of Thalassospira xianhensis P-4 (MCCC 1A02616).</title>
        <authorList>
            <person name="Lai Q."/>
            <person name="Shao Z."/>
        </authorList>
    </citation>
    <scope>NUCLEOTIDE SEQUENCE [LARGE SCALE GENOMIC DNA]</scope>
    <source>
        <strain evidence="5 6">MCCC 1A02616</strain>
    </source>
</reference>
<dbReference type="PROSITE" id="PS52004">
    <property type="entry name" value="KS3_2"/>
    <property type="match status" value="1"/>
</dbReference>
<evidence type="ECO:0000256" key="3">
    <source>
        <dbReference type="RuleBase" id="RU003694"/>
    </source>
</evidence>
<keyword evidence="6" id="KW-1185">Reference proteome</keyword>
<proteinExistence type="inferred from homology"/>
<dbReference type="InterPro" id="IPR014031">
    <property type="entry name" value="Ketoacyl_synth_C"/>
</dbReference>
<gene>
    <name evidence="5" type="ORF">TH5_22345</name>
</gene>
<dbReference type="InterPro" id="IPR020841">
    <property type="entry name" value="PKS_Beta-ketoAc_synthase_dom"/>
</dbReference>
<dbReference type="EMBL" id="JPWA01000040">
    <property type="protein sequence ID" value="RCK03992.1"/>
    <property type="molecule type" value="Genomic_DNA"/>
</dbReference>
<dbReference type="InterPro" id="IPR016039">
    <property type="entry name" value="Thiolase-like"/>
</dbReference>
<dbReference type="AlphaFoldDB" id="A0A367UAD0"/>
<sequence>MTPGSLYLSALGIVSALGSGIDESRTTLFGDRPADMIARDGFLPDRATILGTVTHDPEPLPENLARHDTRNNRLLWAATRQIETNITNLIADIGRDRIGVIMGTSTSGIEEGTSDYEAALDGGAFPETFLYSHQEIGSPADFLRDAFDLGGPSYAISTACSSSAKAFAAGARLISAGLCDAVLVGGVDSLCRLTVRGFDALQSVSSGICNPMSINRDGINIGEGAAIFILRRDANPGVDAIELLGVGESSDAHHPNAPHPDGRGAAMAMQNALANAKLTPADIAYINLHGTATPLNDGMEARAVCDVLGATVPASSTKPMTGHTLGAAGAIEAAMLWLSLCDAANGAPLPRHIWDGATDPEIPDINLETKPGSKLAPADRLAMMSNSFAFGGSNVSVILGRGWNRGDRA</sequence>
<dbReference type="PROSITE" id="PS00606">
    <property type="entry name" value="KS3_1"/>
    <property type="match status" value="1"/>
</dbReference>
<evidence type="ECO:0000313" key="5">
    <source>
        <dbReference type="EMBL" id="RCK03992.1"/>
    </source>
</evidence>
<protein>
    <recommendedName>
        <fullName evidence="4">Ketosynthase family 3 (KS3) domain-containing protein</fullName>
    </recommendedName>
</protein>